<reference evidence="4" key="1">
    <citation type="submission" date="2024-06" db="EMBL/GenBank/DDBJ databases">
        <title>Genome Sequence of an extremely halophilic archaeon isolated from Permian era halite, Salado Formation, Carlsbad, New Mexico: Halobacterium sp. strain NMX12-1.</title>
        <authorList>
            <person name="Sotoa L."/>
            <person name="DasSarma P."/>
            <person name="Anton B.P."/>
            <person name="Vincze T."/>
            <person name="Verma I."/>
            <person name="Eralp B."/>
            <person name="Powers D.W."/>
            <person name="Dozier B.L."/>
            <person name="Roberts R.J."/>
            <person name="DasSarma S."/>
        </authorList>
    </citation>
    <scope>NUCLEOTIDE SEQUENCE</scope>
    <source>
        <strain evidence="4">NMX12-1</strain>
        <plasmid evidence="4">pNMX12-1_211</plasmid>
    </source>
</reference>
<dbReference type="InterPro" id="IPR007527">
    <property type="entry name" value="Znf_SWIM"/>
</dbReference>
<keyword evidence="1" id="KW-0863">Zinc-finger</keyword>
<keyword evidence="1" id="KW-0479">Metal-binding</keyword>
<dbReference type="AlphaFoldDB" id="A0AAU8CIK6"/>
<name>A0AAU8CIK6_9EURY</name>
<feature type="domain" description="SWIM-type" evidence="3">
    <location>
        <begin position="55"/>
        <end position="90"/>
    </location>
</feature>
<organism evidence="4">
    <name type="scientific">Halobacterium sp. NMX12-1</name>
    <dbReference type="NCBI Taxonomy" id="3166650"/>
    <lineage>
        <taxon>Archaea</taxon>
        <taxon>Methanobacteriati</taxon>
        <taxon>Methanobacteriota</taxon>
        <taxon>Stenosarchaea group</taxon>
        <taxon>Halobacteria</taxon>
        <taxon>Halobacteriales</taxon>
        <taxon>Halobacteriaceae</taxon>
        <taxon>Halobacterium</taxon>
    </lineage>
</organism>
<dbReference type="PROSITE" id="PS50966">
    <property type="entry name" value="ZF_SWIM"/>
    <property type="match status" value="1"/>
</dbReference>
<dbReference type="KEGG" id="hanx:ABSL23_15890"/>
<keyword evidence="4" id="KW-0614">Plasmid</keyword>
<dbReference type="GO" id="GO:0008270">
    <property type="term" value="F:zinc ion binding"/>
    <property type="evidence" value="ECO:0007669"/>
    <property type="project" value="UniProtKB-KW"/>
</dbReference>
<protein>
    <recommendedName>
        <fullName evidence="3">SWIM-type domain-containing protein</fullName>
    </recommendedName>
</protein>
<evidence type="ECO:0000259" key="3">
    <source>
        <dbReference type="PROSITE" id="PS50966"/>
    </source>
</evidence>
<gene>
    <name evidence="4" type="ORF">ABSL23_15890</name>
</gene>
<accession>A0AAU8CIK6</accession>
<proteinExistence type="predicted"/>
<evidence type="ECO:0000313" key="4">
    <source>
        <dbReference type="EMBL" id="XCF18208.1"/>
    </source>
</evidence>
<evidence type="ECO:0000256" key="1">
    <source>
        <dbReference type="PROSITE-ProRule" id="PRU00325"/>
    </source>
</evidence>
<sequence length="142" mass="15528">MAHLVTLDKTDDDSTDSASRREKARTEEMVVIPEMTADGFATGLYDVHSGSGSAYTVDLDAVIPCDCPDMEYNSPENGCKHFQRVQMMVDETPLPAPDEPAEDYLAALADARDNLLDSLAFHEERAATLNYLVEAADNALDN</sequence>
<feature type="region of interest" description="Disordered" evidence="2">
    <location>
        <begin position="1"/>
        <end position="24"/>
    </location>
</feature>
<geneLocation type="plasmid" evidence="4">
    <name>pNMX12-1_211</name>
</geneLocation>
<evidence type="ECO:0000256" key="2">
    <source>
        <dbReference type="SAM" id="MobiDB-lite"/>
    </source>
</evidence>
<keyword evidence="1" id="KW-0862">Zinc</keyword>
<dbReference type="EMBL" id="CP159205">
    <property type="protein sequence ID" value="XCF18208.1"/>
    <property type="molecule type" value="Genomic_DNA"/>
</dbReference>